<dbReference type="FunFam" id="3.40.140.10:FF:000005">
    <property type="entry name" value="tRNA-specific adenosine deaminase"/>
    <property type="match status" value="1"/>
</dbReference>
<sequence>MRIALKEAEKSLLVDEVPVGAIIVKDGKIIARAHNLRETLKDATAHAEILAINEACRVLGGWRLIDCIMYVTLEPCPMCAGAIVNSRIKTLVFGASDPKSGACGSIYNIVNDERLNHRVEVIGGVLRQECGDILKNFFKNKRKRD</sequence>
<keyword evidence="4 8" id="KW-0479">Metal-binding</keyword>
<dbReference type="Gene3D" id="3.40.140.10">
    <property type="entry name" value="Cytidine Deaminase, domain 2"/>
    <property type="match status" value="1"/>
</dbReference>
<accession>A0A1H5WTC8</accession>
<feature type="binding site" evidence="8">
    <location>
        <position position="76"/>
    </location>
    <ligand>
        <name>Zn(2+)</name>
        <dbReference type="ChEBI" id="CHEBI:29105"/>
        <note>catalytic</note>
    </ligand>
</feature>
<evidence type="ECO:0000256" key="2">
    <source>
        <dbReference type="ARBA" id="ARBA00011738"/>
    </source>
</evidence>
<evidence type="ECO:0000259" key="9">
    <source>
        <dbReference type="PROSITE" id="PS51747"/>
    </source>
</evidence>
<dbReference type="HAMAP" id="MF_00972">
    <property type="entry name" value="tRNA_aden_deaminase"/>
    <property type="match status" value="1"/>
</dbReference>
<dbReference type="EC" id="3.5.4.33" evidence="8"/>
<protein>
    <recommendedName>
        <fullName evidence="8">tRNA-specific adenosine deaminase</fullName>
        <ecNumber evidence="8">3.5.4.33</ecNumber>
    </recommendedName>
</protein>
<evidence type="ECO:0000256" key="8">
    <source>
        <dbReference type="HAMAP-Rule" id="MF_00972"/>
    </source>
</evidence>
<dbReference type="GO" id="GO:0002100">
    <property type="term" value="P:tRNA wobble adenosine to inosine editing"/>
    <property type="evidence" value="ECO:0007669"/>
    <property type="project" value="UniProtKB-UniRule"/>
</dbReference>
<keyword evidence="11" id="KW-1185">Reference proteome</keyword>
<dbReference type="SUPFAM" id="SSF53927">
    <property type="entry name" value="Cytidine deaminase-like"/>
    <property type="match status" value="1"/>
</dbReference>
<dbReference type="InterPro" id="IPR028883">
    <property type="entry name" value="tRNA_aden_deaminase"/>
</dbReference>
<comment type="function">
    <text evidence="8">Catalyzes the deamination of adenosine to inosine at the wobble position 34 of tRNA(Arg2).</text>
</comment>
<evidence type="ECO:0000256" key="6">
    <source>
        <dbReference type="ARBA" id="ARBA00022833"/>
    </source>
</evidence>
<feature type="binding site" evidence="8">
    <location>
        <position position="46"/>
    </location>
    <ligand>
        <name>Zn(2+)</name>
        <dbReference type="ChEBI" id="CHEBI:29105"/>
        <note>catalytic</note>
    </ligand>
</feature>
<comment type="subunit">
    <text evidence="2 8">Homodimer.</text>
</comment>
<keyword evidence="5 8" id="KW-0378">Hydrolase</keyword>
<evidence type="ECO:0000313" key="11">
    <source>
        <dbReference type="Proteomes" id="UP000242850"/>
    </source>
</evidence>
<feature type="active site" description="Proton donor" evidence="8">
    <location>
        <position position="48"/>
    </location>
</feature>
<dbReference type="AlphaFoldDB" id="A0A1H5WTC8"/>
<comment type="similarity">
    <text evidence="1">Belongs to the cytidine and deoxycytidylate deaminase family. ADAT2 subfamily.</text>
</comment>
<proteinExistence type="inferred from homology"/>
<evidence type="ECO:0000256" key="3">
    <source>
        <dbReference type="ARBA" id="ARBA00022694"/>
    </source>
</evidence>
<dbReference type="CDD" id="cd01285">
    <property type="entry name" value="nucleoside_deaminase"/>
    <property type="match status" value="1"/>
</dbReference>
<dbReference type="PROSITE" id="PS51747">
    <property type="entry name" value="CYT_DCMP_DEAMINASES_2"/>
    <property type="match status" value="1"/>
</dbReference>
<name>A0A1H5WTC8_9CLOT</name>
<keyword evidence="3 8" id="KW-0819">tRNA processing</keyword>
<evidence type="ECO:0000256" key="5">
    <source>
        <dbReference type="ARBA" id="ARBA00022801"/>
    </source>
</evidence>
<dbReference type="PANTHER" id="PTHR11079:SF202">
    <property type="entry name" value="TRNA-SPECIFIC ADENOSINE DEAMINASE"/>
    <property type="match status" value="1"/>
</dbReference>
<evidence type="ECO:0000313" key="10">
    <source>
        <dbReference type="EMBL" id="SEG02859.1"/>
    </source>
</evidence>
<dbReference type="GO" id="GO:0052717">
    <property type="term" value="F:tRNA-specific adenosine-34 deaminase activity"/>
    <property type="evidence" value="ECO:0007669"/>
    <property type="project" value="UniProtKB-UniRule"/>
</dbReference>
<gene>
    <name evidence="8" type="primary">tadA</name>
    <name evidence="10" type="ORF">SAMN05660865_01575</name>
</gene>
<dbReference type="Proteomes" id="UP000242850">
    <property type="component" value="Unassembled WGS sequence"/>
</dbReference>
<evidence type="ECO:0000256" key="7">
    <source>
        <dbReference type="ARBA" id="ARBA00048045"/>
    </source>
</evidence>
<dbReference type="InterPro" id="IPR058535">
    <property type="entry name" value="MafB19-deam"/>
</dbReference>
<dbReference type="InterPro" id="IPR016192">
    <property type="entry name" value="APOBEC/CMP_deaminase_Zn-bd"/>
</dbReference>
<dbReference type="InterPro" id="IPR002125">
    <property type="entry name" value="CMP_dCMP_dom"/>
</dbReference>
<dbReference type="InterPro" id="IPR016193">
    <property type="entry name" value="Cytidine_deaminase-like"/>
</dbReference>
<keyword evidence="6 8" id="KW-0862">Zinc</keyword>
<evidence type="ECO:0000256" key="4">
    <source>
        <dbReference type="ARBA" id="ARBA00022723"/>
    </source>
</evidence>
<dbReference type="EMBL" id="FNUK01000022">
    <property type="protein sequence ID" value="SEG02859.1"/>
    <property type="molecule type" value="Genomic_DNA"/>
</dbReference>
<dbReference type="PROSITE" id="PS00903">
    <property type="entry name" value="CYT_DCMP_DEAMINASES_1"/>
    <property type="match status" value="1"/>
</dbReference>
<dbReference type="NCBIfam" id="NF008113">
    <property type="entry name" value="PRK10860.1"/>
    <property type="match status" value="1"/>
</dbReference>
<dbReference type="PANTHER" id="PTHR11079">
    <property type="entry name" value="CYTOSINE DEAMINASE FAMILY MEMBER"/>
    <property type="match status" value="1"/>
</dbReference>
<comment type="cofactor">
    <cofactor evidence="8">
        <name>Zn(2+)</name>
        <dbReference type="ChEBI" id="CHEBI:29105"/>
    </cofactor>
    <text evidence="8">Binds 1 zinc ion per subunit.</text>
</comment>
<organism evidence="10 11">
    <name type="scientific">Caloramator fervidus</name>
    <dbReference type="NCBI Taxonomy" id="29344"/>
    <lineage>
        <taxon>Bacteria</taxon>
        <taxon>Bacillati</taxon>
        <taxon>Bacillota</taxon>
        <taxon>Clostridia</taxon>
        <taxon>Eubacteriales</taxon>
        <taxon>Clostridiaceae</taxon>
        <taxon>Caloramator</taxon>
    </lineage>
</organism>
<evidence type="ECO:0000256" key="1">
    <source>
        <dbReference type="ARBA" id="ARBA00010669"/>
    </source>
</evidence>
<comment type="catalytic activity">
    <reaction evidence="7 8">
        <text>adenosine(34) in tRNA + H2O + H(+) = inosine(34) in tRNA + NH4(+)</text>
        <dbReference type="Rhea" id="RHEA:43168"/>
        <dbReference type="Rhea" id="RHEA-COMP:10373"/>
        <dbReference type="Rhea" id="RHEA-COMP:10374"/>
        <dbReference type="ChEBI" id="CHEBI:15377"/>
        <dbReference type="ChEBI" id="CHEBI:15378"/>
        <dbReference type="ChEBI" id="CHEBI:28938"/>
        <dbReference type="ChEBI" id="CHEBI:74411"/>
        <dbReference type="ChEBI" id="CHEBI:82852"/>
        <dbReference type="EC" id="3.5.4.33"/>
    </reaction>
</comment>
<dbReference type="GO" id="GO:0008270">
    <property type="term" value="F:zinc ion binding"/>
    <property type="evidence" value="ECO:0007669"/>
    <property type="project" value="UniProtKB-UniRule"/>
</dbReference>
<dbReference type="Pfam" id="PF14437">
    <property type="entry name" value="MafB19-deam"/>
    <property type="match status" value="1"/>
</dbReference>
<feature type="binding site" evidence="8">
    <location>
        <position position="79"/>
    </location>
    <ligand>
        <name>Zn(2+)</name>
        <dbReference type="ChEBI" id="CHEBI:29105"/>
        <note>catalytic</note>
    </ligand>
</feature>
<feature type="domain" description="CMP/dCMP-type deaminase" evidence="9">
    <location>
        <begin position="1"/>
        <end position="122"/>
    </location>
</feature>
<reference evidence="11" key="1">
    <citation type="submission" date="2016-10" db="EMBL/GenBank/DDBJ databases">
        <authorList>
            <person name="Varghese N."/>
            <person name="Submissions S."/>
        </authorList>
    </citation>
    <scope>NUCLEOTIDE SEQUENCE [LARGE SCALE GENOMIC DNA]</scope>
    <source>
        <strain evidence="11">DSM 5463</strain>
    </source>
</reference>